<name>A0ABS0JJK5_9ACTN</name>
<feature type="signal peptide" evidence="1">
    <location>
        <begin position="1"/>
        <end position="20"/>
    </location>
</feature>
<organism evidence="2 3">
    <name type="scientific">Micromonospora ureilytica</name>
    <dbReference type="NCBI Taxonomy" id="709868"/>
    <lineage>
        <taxon>Bacteria</taxon>
        <taxon>Bacillati</taxon>
        <taxon>Actinomycetota</taxon>
        <taxon>Actinomycetes</taxon>
        <taxon>Micromonosporales</taxon>
        <taxon>Micromonosporaceae</taxon>
        <taxon>Micromonospora</taxon>
    </lineage>
</organism>
<proteinExistence type="predicted"/>
<dbReference type="EMBL" id="JADOTX010000001">
    <property type="protein sequence ID" value="MBG6066847.1"/>
    <property type="molecule type" value="Genomic_DNA"/>
</dbReference>
<reference evidence="2 3" key="1">
    <citation type="submission" date="2020-11" db="EMBL/GenBank/DDBJ databases">
        <title>Sequencing the genomes of 1000 actinobacteria strains.</title>
        <authorList>
            <person name="Klenk H.-P."/>
        </authorList>
    </citation>
    <scope>NUCLEOTIDE SEQUENCE [LARGE SCALE GENOMIC DNA]</scope>
    <source>
        <strain evidence="2 3">DSM 101692</strain>
    </source>
</reference>
<comment type="caution">
    <text evidence="2">The sequence shown here is derived from an EMBL/GenBank/DDBJ whole genome shotgun (WGS) entry which is preliminary data.</text>
</comment>
<keyword evidence="1" id="KW-0732">Signal</keyword>
<gene>
    <name evidence="2" type="ORF">IW248_003134</name>
</gene>
<dbReference type="Proteomes" id="UP000614915">
    <property type="component" value="Unassembled WGS sequence"/>
</dbReference>
<evidence type="ECO:0000256" key="1">
    <source>
        <dbReference type="SAM" id="SignalP"/>
    </source>
</evidence>
<sequence length="438" mass="45295">MTAITALLTASLLVPNVVPAPPAMTAEAVTWTTANSVATGDQDLPSIVMNRNGHVAVVWEDDRDGTAPEDDTHSEIYLRLFRDGTPAYELKLSTGGTSGAAWRHISPDVGLDDRGNAVVVWAADGDGNGVYNIQYRVVSPAGAVLGSGQANASDAGQQIWPKVSVDPDGAPTNAAAVGFTVAWEDVQGTAPATVRAAGFTAATTKAYEVTASQTTGTHHRPDVAVSASGEAIVVWDEDADANGSYNIGLTRLARSNGAVALSRRTANAQSGGQQQRASVAANFAGDFSVGWESDHTGTRGVWARSFTATGTARHDEVPVSTGAGAIAPGVGIDDQDNVVVGWTVSGANPDVWARGLNPDGSSTGRLAAQALSQTTTGRQEHFAVAASPWGEVSVCYTDDNDGNSFDQVLLGLGTTNSTWLMSAAELRRLKARAGVTNH</sequence>
<protein>
    <submittedName>
        <fullName evidence="2">Uncharacterized protein</fullName>
    </submittedName>
</protein>
<feature type="chain" id="PRO_5046501821" evidence="1">
    <location>
        <begin position="21"/>
        <end position="438"/>
    </location>
</feature>
<evidence type="ECO:0000313" key="3">
    <source>
        <dbReference type="Proteomes" id="UP000614915"/>
    </source>
</evidence>
<evidence type="ECO:0000313" key="2">
    <source>
        <dbReference type="EMBL" id="MBG6066847.1"/>
    </source>
</evidence>
<accession>A0ABS0JJK5</accession>
<dbReference type="RefSeq" id="WP_196927579.1">
    <property type="nucleotide sequence ID" value="NZ_JADOTX010000001.1"/>
</dbReference>
<keyword evidence="3" id="KW-1185">Reference proteome</keyword>